<gene>
    <name evidence="1" type="ORF">BV25DRAFT_1896621</name>
</gene>
<keyword evidence="2" id="KW-1185">Reference proteome</keyword>
<evidence type="ECO:0000313" key="1">
    <source>
        <dbReference type="EMBL" id="KAI0067557.1"/>
    </source>
</evidence>
<accession>A0ACB8TGL5</accession>
<organism evidence="1 2">
    <name type="scientific">Artomyces pyxidatus</name>
    <dbReference type="NCBI Taxonomy" id="48021"/>
    <lineage>
        <taxon>Eukaryota</taxon>
        <taxon>Fungi</taxon>
        <taxon>Dikarya</taxon>
        <taxon>Basidiomycota</taxon>
        <taxon>Agaricomycotina</taxon>
        <taxon>Agaricomycetes</taxon>
        <taxon>Russulales</taxon>
        <taxon>Auriscalpiaceae</taxon>
        <taxon>Artomyces</taxon>
    </lineage>
</organism>
<proteinExistence type="predicted"/>
<dbReference type="EMBL" id="MU277189">
    <property type="protein sequence ID" value="KAI0067557.1"/>
    <property type="molecule type" value="Genomic_DNA"/>
</dbReference>
<evidence type="ECO:0000313" key="2">
    <source>
        <dbReference type="Proteomes" id="UP000814140"/>
    </source>
</evidence>
<reference evidence="1" key="2">
    <citation type="journal article" date="2022" name="New Phytol.">
        <title>Evolutionary transition to the ectomycorrhizal habit in the genomes of a hyperdiverse lineage of mushroom-forming fungi.</title>
        <authorList>
            <person name="Looney B."/>
            <person name="Miyauchi S."/>
            <person name="Morin E."/>
            <person name="Drula E."/>
            <person name="Courty P.E."/>
            <person name="Kohler A."/>
            <person name="Kuo A."/>
            <person name="LaButti K."/>
            <person name="Pangilinan J."/>
            <person name="Lipzen A."/>
            <person name="Riley R."/>
            <person name="Andreopoulos W."/>
            <person name="He G."/>
            <person name="Johnson J."/>
            <person name="Nolan M."/>
            <person name="Tritt A."/>
            <person name="Barry K.W."/>
            <person name="Grigoriev I.V."/>
            <person name="Nagy L.G."/>
            <person name="Hibbett D."/>
            <person name="Henrissat B."/>
            <person name="Matheny P.B."/>
            <person name="Labbe J."/>
            <person name="Martin F.M."/>
        </authorList>
    </citation>
    <scope>NUCLEOTIDE SEQUENCE</scope>
    <source>
        <strain evidence="1">HHB10654</strain>
    </source>
</reference>
<reference evidence="1" key="1">
    <citation type="submission" date="2021-03" db="EMBL/GenBank/DDBJ databases">
        <authorList>
            <consortium name="DOE Joint Genome Institute"/>
            <person name="Ahrendt S."/>
            <person name="Looney B.P."/>
            <person name="Miyauchi S."/>
            <person name="Morin E."/>
            <person name="Drula E."/>
            <person name="Courty P.E."/>
            <person name="Chicoki N."/>
            <person name="Fauchery L."/>
            <person name="Kohler A."/>
            <person name="Kuo A."/>
            <person name="Labutti K."/>
            <person name="Pangilinan J."/>
            <person name="Lipzen A."/>
            <person name="Riley R."/>
            <person name="Andreopoulos W."/>
            <person name="He G."/>
            <person name="Johnson J."/>
            <person name="Barry K.W."/>
            <person name="Grigoriev I.V."/>
            <person name="Nagy L."/>
            <person name="Hibbett D."/>
            <person name="Henrissat B."/>
            <person name="Matheny P.B."/>
            <person name="Labbe J."/>
            <person name="Martin F."/>
        </authorList>
    </citation>
    <scope>NUCLEOTIDE SEQUENCE</scope>
    <source>
        <strain evidence="1">HHB10654</strain>
    </source>
</reference>
<dbReference type="Proteomes" id="UP000814140">
    <property type="component" value="Unassembled WGS sequence"/>
</dbReference>
<protein>
    <submittedName>
        <fullName evidence="1">Uncharacterized protein</fullName>
    </submittedName>
</protein>
<name>A0ACB8TGL5_9AGAM</name>
<sequence length="260" mass="30024">SDEDRIHRGYSLPSREPIPLRISIVQGVHSTLLGSRLFFFLYFKLPYVGPWLQEESIPRSEDRDLQASLAGAAFQKDQLERPTVRRVHRRPAQSWTSSKKRLRLRDRQLQRAWRAVLTAGCSDTVGCQSATASEVRRSVAYQHDSAPYEPAPRWRQRAGECECREEWLREEGGEEEQPNTTTHARRGWQKISDLLQAVNDRARSRRWFRLDSPGERLEFVTSPPRRCRRQVLCVVYVYALECPVGLAYPLYGGTSSPILT</sequence>
<comment type="caution">
    <text evidence="1">The sequence shown here is derived from an EMBL/GenBank/DDBJ whole genome shotgun (WGS) entry which is preliminary data.</text>
</comment>
<feature type="non-terminal residue" evidence="1">
    <location>
        <position position="1"/>
    </location>
</feature>